<gene>
    <name evidence="2" type="ORF">ACFQRI_26355</name>
</gene>
<dbReference type="EMBL" id="JBHTCJ010000022">
    <property type="protein sequence ID" value="MFC7344949.1"/>
    <property type="molecule type" value="Genomic_DNA"/>
</dbReference>
<evidence type="ECO:0000313" key="3">
    <source>
        <dbReference type="Proteomes" id="UP001596504"/>
    </source>
</evidence>
<evidence type="ECO:0000313" key="2">
    <source>
        <dbReference type="EMBL" id="MFC7344949.1"/>
    </source>
</evidence>
<dbReference type="Proteomes" id="UP001596504">
    <property type="component" value="Unassembled WGS sequence"/>
</dbReference>
<dbReference type="RefSeq" id="WP_380673239.1">
    <property type="nucleotide sequence ID" value="NZ_JBHTCJ010000022.1"/>
</dbReference>
<keyword evidence="1" id="KW-0472">Membrane</keyword>
<proteinExistence type="predicted"/>
<organism evidence="2 3">
    <name type="scientific">Saccharopolyspora griseoalba</name>
    <dbReference type="NCBI Taxonomy" id="1431848"/>
    <lineage>
        <taxon>Bacteria</taxon>
        <taxon>Bacillati</taxon>
        <taxon>Actinomycetota</taxon>
        <taxon>Actinomycetes</taxon>
        <taxon>Pseudonocardiales</taxon>
        <taxon>Pseudonocardiaceae</taxon>
        <taxon>Saccharopolyspora</taxon>
    </lineage>
</organism>
<keyword evidence="1" id="KW-0812">Transmembrane</keyword>
<keyword evidence="3" id="KW-1185">Reference proteome</keyword>
<sequence length="67" mass="6934">MTMLRWVLWGVFAVCFAGTAWIAGKMAIEHNTPHGGGHAVAGLWKPLAGAIIATNITGILAGVATFS</sequence>
<protein>
    <recommendedName>
        <fullName evidence="4">Integral membrane protein</fullName>
    </recommendedName>
</protein>
<comment type="caution">
    <text evidence="2">The sequence shown here is derived from an EMBL/GenBank/DDBJ whole genome shotgun (WGS) entry which is preliminary data.</text>
</comment>
<reference evidence="3" key="1">
    <citation type="journal article" date="2019" name="Int. J. Syst. Evol. Microbiol.">
        <title>The Global Catalogue of Microorganisms (GCM) 10K type strain sequencing project: providing services to taxonomists for standard genome sequencing and annotation.</title>
        <authorList>
            <consortium name="The Broad Institute Genomics Platform"/>
            <consortium name="The Broad Institute Genome Sequencing Center for Infectious Disease"/>
            <person name="Wu L."/>
            <person name="Ma J."/>
        </authorList>
    </citation>
    <scope>NUCLEOTIDE SEQUENCE [LARGE SCALE GENOMIC DNA]</scope>
    <source>
        <strain evidence="3">WLHS5</strain>
    </source>
</reference>
<name>A0ABW2LSX4_9PSEU</name>
<keyword evidence="1" id="KW-1133">Transmembrane helix</keyword>
<accession>A0ABW2LSX4</accession>
<evidence type="ECO:0008006" key="4">
    <source>
        <dbReference type="Google" id="ProtNLM"/>
    </source>
</evidence>
<feature type="transmembrane region" description="Helical" evidence="1">
    <location>
        <begin position="46"/>
        <end position="66"/>
    </location>
</feature>
<evidence type="ECO:0000256" key="1">
    <source>
        <dbReference type="SAM" id="Phobius"/>
    </source>
</evidence>